<organism evidence="1 2">
    <name type="scientific">Fuscovulum blasticum DSM 2131</name>
    <dbReference type="NCBI Taxonomy" id="1188250"/>
    <lineage>
        <taxon>Bacteria</taxon>
        <taxon>Pseudomonadati</taxon>
        <taxon>Pseudomonadota</taxon>
        <taxon>Alphaproteobacteria</taxon>
        <taxon>Rhodobacterales</taxon>
        <taxon>Paracoccaceae</taxon>
        <taxon>Pseudogemmobacter</taxon>
    </lineage>
</organism>
<name>A0A2T4J5I8_FUSBL</name>
<accession>A0A2T4J5I8</accession>
<dbReference type="AlphaFoldDB" id="A0A2T4J5I8"/>
<sequence>MRKKKQTPQKGMTMLTMIENLKDAARKRALYRQTRDEIARMPLDVALDLDIYPGDADRIAWTAVYGRG</sequence>
<keyword evidence="2" id="KW-1185">Reference proteome</keyword>
<reference evidence="1 2" key="1">
    <citation type="submission" date="2018-03" db="EMBL/GenBank/DDBJ databases">
        <title>Rhodobacter blasticus.</title>
        <authorList>
            <person name="Meyer T.E."/>
            <person name="Miller S."/>
            <person name="Lodha T."/>
            <person name="Gandham S."/>
            <person name="Chintalapati S."/>
            <person name="Chintalapati V.R."/>
        </authorList>
    </citation>
    <scope>NUCLEOTIDE SEQUENCE [LARGE SCALE GENOMIC DNA]</scope>
    <source>
        <strain evidence="1 2">DSM 2131</strain>
    </source>
</reference>
<dbReference type="Proteomes" id="UP000241362">
    <property type="component" value="Unassembled WGS sequence"/>
</dbReference>
<protein>
    <recommendedName>
        <fullName evidence="3">DUF1127 domain-containing protein</fullName>
    </recommendedName>
</protein>
<dbReference type="EMBL" id="PZKE01000018">
    <property type="protein sequence ID" value="PTE13151.1"/>
    <property type="molecule type" value="Genomic_DNA"/>
</dbReference>
<evidence type="ECO:0000313" key="1">
    <source>
        <dbReference type="EMBL" id="PTE13151.1"/>
    </source>
</evidence>
<gene>
    <name evidence="1" type="ORF">C5F44_15165</name>
</gene>
<evidence type="ECO:0008006" key="3">
    <source>
        <dbReference type="Google" id="ProtNLM"/>
    </source>
</evidence>
<proteinExistence type="predicted"/>
<comment type="caution">
    <text evidence="1">The sequence shown here is derived from an EMBL/GenBank/DDBJ whole genome shotgun (WGS) entry which is preliminary data.</text>
</comment>
<evidence type="ECO:0000313" key="2">
    <source>
        <dbReference type="Proteomes" id="UP000241362"/>
    </source>
</evidence>